<dbReference type="AlphaFoldDB" id="A0AAN7TQF3"/>
<dbReference type="EMBL" id="JAVFKY010000004">
    <property type="protein sequence ID" value="KAK5577434.1"/>
    <property type="molecule type" value="Genomic_DNA"/>
</dbReference>
<organism evidence="5 6">
    <name type="scientific">Dictyostelium firmibasis</name>
    <dbReference type="NCBI Taxonomy" id="79012"/>
    <lineage>
        <taxon>Eukaryota</taxon>
        <taxon>Amoebozoa</taxon>
        <taxon>Evosea</taxon>
        <taxon>Eumycetozoa</taxon>
        <taxon>Dictyostelia</taxon>
        <taxon>Dictyosteliales</taxon>
        <taxon>Dictyosteliaceae</taxon>
        <taxon>Dictyostelium</taxon>
    </lineage>
</organism>
<evidence type="ECO:0000256" key="2">
    <source>
        <dbReference type="ARBA" id="ARBA00022884"/>
    </source>
</evidence>
<feature type="domain" description="TRNA-binding" evidence="4">
    <location>
        <begin position="57"/>
        <end position="193"/>
    </location>
</feature>
<dbReference type="GO" id="GO:0000049">
    <property type="term" value="F:tRNA binding"/>
    <property type="evidence" value="ECO:0007669"/>
    <property type="project" value="UniProtKB-UniRule"/>
</dbReference>
<reference evidence="5 6" key="1">
    <citation type="submission" date="2023-11" db="EMBL/GenBank/DDBJ databases">
        <title>Dfirmibasis_genome.</title>
        <authorList>
            <person name="Edelbroek B."/>
            <person name="Kjellin J."/>
            <person name="Jerlstrom-Hultqvist J."/>
            <person name="Soderbom F."/>
        </authorList>
    </citation>
    <scope>NUCLEOTIDE SEQUENCE [LARGE SCALE GENOMIC DNA]</scope>
    <source>
        <strain evidence="5 6">TNS-C-14</strain>
    </source>
</reference>
<evidence type="ECO:0000313" key="6">
    <source>
        <dbReference type="Proteomes" id="UP001344447"/>
    </source>
</evidence>
<keyword evidence="1 3" id="KW-0820">tRNA-binding</keyword>
<evidence type="ECO:0000256" key="1">
    <source>
        <dbReference type="ARBA" id="ARBA00022555"/>
    </source>
</evidence>
<dbReference type="PANTHER" id="PTHR11586">
    <property type="entry name" value="TRNA-AMINOACYLATION COFACTOR ARC1 FAMILY MEMBER"/>
    <property type="match status" value="1"/>
</dbReference>
<evidence type="ECO:0000313" key="5">
    <source>
        <dbReference type="EMBL" id="KAK5577434.1"/>
    </source>
</evidence>
<evidence type="ECO:0000259" key="4">
    <source>
        <dbReference type="PROSITE" id="PS50886"/>
    </source>
</evidence>
<comment type="caution">
    <text evidence="5">The sequence shown here is derived from an EMBL/GenBank/DDBJ whole genome shotgun (WGS) entry which is preliminary data.</text>
</comment>
<protein>
    <recommendedName>
        <fullName evidence="4">tRNA-binding domain-containing protein</fullName>
    </recommendedName>
</protein>
<gene>
    <name evidence="5" type="ORF">RB653_002375</name>
</gene>
<dbReference type="InterPro" id="IPR002547">
    <property type="entry name" value="tRNA-bd_dom"/>
</dbReference>
<dbReference type="Proteomes" id="UP001344447">
    <property type="component" value="Unassembled WGS sequence"/>
</dbReference>
<dbReference type="InterPro" id="IPR012340">
    <property type="entry name" value="NA-bd_OB-fold"/>
</dbReference>
<name>A0AAN7TQF3_9MYCE</name>
<evidence type="ECO:0000256" key="3">
    <source>
        <dbReference type="PROSITE-ProRule" id="PRU00209"/>
    </source>
</evidence>
<dbReference type="InterPro" id="IPR051270">
    <property type="entry name" value="Tyrosine-tRNA_ligase_regulator"/>
</dbReference>
<sequence length="193" mass="21655">MIKQLISNSIKSSLNTNTKLRSIRSFGSACCGGNKNNTTDSKKIVEEPKIEEISIEDFFKVDLRVAKVISCEQVQGSKKLLKLSLDLGFKKQPKQEQQQILPTTETTETKDVEQPEQIKDIRTVYSGIKLYYEPDQLKGKNVIFVSNLKPREMKIGKEVVVSEGMVLCASSEDNKKVLYTTTDGEADPGMKVF</sequence>
<keyword evidence="6" id="KW-1185">Reference proteome</keyword>
<accession>A0AAN7TQF3</accession>
<dbReference type="SUPFAM" id="SSF50249">
    <property type="entry name" value="Nucleic acid-binding proteins"/>
    <property type="match status" value="1"/>
</dbReference>
<dbReference type="Pfam" id="PF01588">
    <property type="entry name" value="tRNA_bind"/>
    <property type="match status" value="1"/>
</dbReference>
<keyword evidence="2 3" id="KW-0694">RNA-binding</keyword>
<dbReference type="PROSITE" id="PS50886">
    <property type="entry name" value="TRBD"/>
    <property type="match status" value="1"/>
</dbReference>
<dbReference type="Gene3D" id="2.40.50.140">
    <property type="entry name" value="Nucleic acid-binding proteins"/>
    <property type="match status" value="1"/>
</dbReference>
<dbReference type="PANTHER" id="PTHR11586:SF37">
    <property type="entry name" value="TRNA-BINDING DOMAIN-CONTAINING PROTEIN"/>
    <property type="match status" value="1"/>
</dbReference>
<proteinExistence type="predicted"/>